<dbReference type="Pfam" id="PF00226">
    <property type="entry name" value="DnaJ"/>
    <property type="match status" value="1"/>
</dbReference>
<proteinExistence type="predicted"/>
<dbReference type="GO" id="GO:0005783">
    <property type="term" value="C:endoplasmic reticulum"/>
    <property type="evidence" value="ECO:0007669"/>
    <property type="project" value="UniProtKB-ARBA"/>
</dbReference>
<dbReference type="AlphaFoldDB" id="A0ABC9DZZ8"/>
<dbReference type="PROSITE" id="PS50076">
    <property type="entry name" value="DNAJ_2"/>
    <property type="match status" value="1"/>
</dbReference>
<accession>A0ABC9DZZ8</accession>
<feature type="domain" description="4Fe-4S ferredoxin-type" evidence="2">
    <location>
        <begin position="137"/>
        <end position="165"/>
    </location>
</feature>
<dbReference type="PRINTS" id="PR00625">
    <property type="entry name" value="JDOMAIN"/>
</dbReference>
<dbReference type="InterPro" id="IPR001623">
    <property type="entry name" value="DnaJ_domain"/>
</dbReference>
<gene>
    <name evidence="3" type="ORF">URODEC1_LOCUS90092</name>
</gene>
<sequence length="333" mass="37631">MEGFFGTSSAYVQCHLQLRNGSVHNELVRPNHYRPRSVMRCCSTSRGRTRDYYYQVLGVTVHSTPQEIKEAYRKLQKQHHPDIAGYKGHDYTLLLNEAYKVLMRNPSRHVDGKNRASFGSGYTGDGYSSWNGPVRSQALFVDENKCIGCRECVHHAARTFAMDDVLGSAHVDIQFGDLEQQIQLAVESCPVNCIHWVESQELPVLEFLSRPQPKEGHGIFGGGWEKPRNVFAAAKNFAKRLQREEQELEREQSSRSHGGITNQCCSLQLFAPMSFKNIKINICSNNVAGDADCEAETEAQAEARRRAGEELRWKPLVDVWNGLRGWSKGATDQ</sequence>
<dbReference type="Proteomes" id="UP001497457">
    <property type="component" value="Chromosome 35b"/>
</dbReference>
<dbReference type="SUPFAM" id="SSF46565">
    <property type="entry name" value="Chaperone J-domain"/>
    <property type="match status" value="1"/>
</dbReference>
<evidence type="ECO:0000259" key="1">
    <source>
        <dbReference type="PROSITE" id="PS50076"/>
    </source>
</evidence>
<dbReference type="SUPFAM" id="SSF54862">
    <property type="entry name" value="4Fe-4S ferredoxins"/>
    <property type="match status" value="1"/>
</dbReference>
<dbReference type="PROSITE" id="PS51379">
    <property type="entry name" value="4FE4S_FER_2"/>
    <property type="match status" value="1"/>
</dbReference>
<dbReference type="InterPro" id="IPR017896">
    <property type="entry name" value="4Fe4S_Fe-S-bd"/>
</dbReference>
<dbReference type="InterPro" id="IPR036869">
    <property type="entry name" value="J_dom_sf"/>
</dbReference>
<protein>
    <submittedName>
        <fullName evidence="3">Uncharacterized protein</fullName>
    </submittedName>
</protein>
<dbReference type="EMBL" id="OZ075145">
    <property type="protein sequence ID" value="CAL5047782.1"/>
    <property type="molecule type" value="Genomic_DNA"/>
</dbReference>
<keyword evidence="4" id="KW-1185">Reference proteome</keyword>
<name>A0ABC9DZZ8_9POAL</name>
<dbReference type="Pfam" id="PF13370">
    <property type="entry name" value="Fer4_13"/>
    <property type="match status" value="1"/>
</dbReference>
<feature type="domain" description="J" evidence="1">
    <location>
        <begin position="52"/>
        <end position="119"/>
    </location>
</feature>
<dbReference type="PANTHER" id="PTHR45295:SF4">
    <property type="entry name" value="OS06G0474800 PROTEIN"/>
    <property type="match status" value="1"/>
</dbReference>
<reference evidence="3" key="1">
    <citation type="submission" date="2024-10" db="EMBL/GenBank/DDBJ databases">
        <authorList>
            <person name="Ryan C."/>
        </authorList>
    </citation>
    <scope>NUCLEOTIDE SEQUENCE [LARGE SCALE GENOMIC DNA]</scope>
</reference>
<evidence type="ECO:0000313" key="3">
    <source>
        <dbReference type="EMBL" id="CAL5047782.1"/>
    </source>
</evidence>
<evidence type="ECO:0000313" key="4">
    <source>
        <dbReference type="Proteomes" id="UP001497457"/>
    </source>
</evidence>
<dbReference type="PANTHER" id="PTHR45295">
    <property type="entry name" value="CHAPERONE PROTEIN DNAJ C76, CHLOROPLASTIC"/>
    <property type="match status" value="1"/>
</dbReference>
<organism evidence="3 4">
    <name type="scientific">Urochloa decumbens</name>
    <dbReference type="NCBI Taxonomy" id="240449"/>
    <lineage>
        <taxon>Eukaryota</taxon>
        <taxon>Viridiplantae</taxon>
        <taxon>Streptophyta</taxon>
        <taxon>Embryophyta</taxon>
        <taxon>Tracheophyta</taxon>
        <taxon>Spermatophyta</taxon>
        <taxon>Magnoliopsida</taxon>
        <taxon>Liliopsida</taxon>
        <taxon>Poales</taxon>
        <taxon>Poaceae</taxon>
        <taxon>PACMAD clade</taxon>
        <taxon>Panicoideae</taxon>
        <taxon>Panicodae</taxon>
        <taxon>Paniceae</taxon>
        <taxon>Melinidinae</taxon>
        <taxon>Urochloa</taxon>
    </lineage>
</organism>
<dbReference type="Gene3D" id="1.10.287.110">
    <property type="entry name" value="DnaJ domain"/>
    <property type="match status" value="1"/>
</dbReference>
<dbReference type="CDD" id="cd06257">
    <property type="entry name" value="DnaJ"/>
    <property type="match status" value="1"/>
</dbReference>
<dbReference type="Gene3D" id="3.30.70.20">
    <property type="match status" value="1"/>
</dbReference>
<dbReference type="SMART" id="SM00271">
    <property type="entry name" value="DnaJ"/>
    <property type="match status" value="1"/>
</dbReference>
<evidence type="ECO:0000259" key="2">
    <source>
        <dbReference type="PROSITE" id="PS51379"/>
    </source>
</evidence>